<evidence type="ECO:0000313" key="11">
    <source>
        <dbReference type="EMBL" id="GGO42571.1"/>
    </source>
</evidence>
<comment type="cofactor">
    <cofactor evidence="1">
        <name>FMN</name>
        <dbReference type="ChEBI" id="CHEBI:58210"/>
    </cofactor>
</comment>
<dbReference type="CDD" id="cd04730">
    <property type="entry name" value="NPD_like"/>
    <property type="match status" value="1"/>
</dbReference>
<keyword evidence="12" id="KW-1185">Reference proteome</keyword>
<keyword evidence="7" id="KW-0503">Monooxygenase</keyword>
<evidence type="ECO:0000256" key="9">
    <source>
        <dbReference type="ARBA" id="ARBA00049401"/>
    </source>
</evidence>
<sequence>MSSDSPDAPLTGSPFVSPAAPGTSPHTAPQFAPPAVPVVAAPMAGGPSTWQLAVAVSAAGGLGFLAGGMRPVDQLTADVEAARQVTDRTIGVNLFVPEPANTAIPASRKAPGSEARRRRAAEVAAYRSALLAEAAALGVDLPGTDVPPTQGPAVNPDAMDGWDAKLQAAEAGAWPLITFTFGLPAPEVFDRLHAAGCVLGVTVTTVEEATAALAHGADVLSVQGPESGGHRSVHDPQAAPATTALAELLAEVRAGVGPQVPLFAAGGITDADGVRAVLAAGAAAAQCGTAFLRAEEAGTSALQRAVLEQTAAGTRFTHGDGSARTALTRAFSGRWARGLENRFMRDHADAPAAYPEVNVLTQPLRAAATAAGDAEAVSLWAGVGAARTRVAPASEILADLTP</sequence>
<name>A0ABQ2LSB0_9MICC</name>
<comment type="similarity">
    <text evidence="2">Belongs to the nitronate monooxygenase family. NMO class I subfamily.</text>
</comment>
<comment type="catalytic activity">
    <reaction evidence="9">
        <text>3 propionate 3-nitronate + 3 O2 + H2O = 3 3-oxopropanoate + 2 nitrate + nitrite + H2O2 + 3 H(+)</text>
        <dbReference type="Rhea" id="RHEA:57332"/>
        <dbReference type="ChEBI" id="CHEBI:15377"/>
        <dbReference type="ChEBI" id="CHEBI:15378"/>
        <dbReference type="ChEBI" id="CHEBI:15379"/>
        <dbReference type="ChEBI" id="CHEBI:16240"/>
        <dbReference type="ChEBI" id="CHEBI:16301"/>
        <dbReference type="ChEBI" id="CHEBI:17632"/>
        <dbReference type="ChEBI" id="CHEBI:33190"/>
        <dbReference type="ChEBI" id="CHEBI:136067"/>
    </reaction>
</comment>
<evidence type="ECO:0000256" key="5">
    <source>
        <dbReference type="ARBA" id="ARBA00022643"/>
    </source>
</evidence>
<dbReference type="SUPFAM" id="SSF51412">
    <property type="entry name" value="Inosine monophosphate dehydrogenase (IMPDH)"/>
    <property type="match status" value="1"/>
</dbReference>
<reference evidence="12" key="1">
    <citation type="journal article" date="2019" name="Int. J. Syst. Evol. Microbiol.">
        <title>The Global Catalogue of Microorganisms (GCM) 10K type strain sequencing project: providing services to taxonomists for standard genome sequencing and annotation.</title>
        <authorList>
            <consortium name="The Broad Institute Genomics Platform"/>
            <consortium name="The Broad Institute Genome Sequencing Center for Infectious Disease"/>
            <person name="Wu L."/>
            <person name="Ma J."/>
        </authorList>
    </citation>
    <scope>NUCLEOTIDE SEQUENCE [LARGE SCALE GENOMIC DNA]</scope>
    <source>
        <strain evidence="12">CGMCC 1.7064</strain>
    </source>
</reference>
<keyword evidence="6" id="KW-0560">Oxidoreductase</keyword>
<dbReference type="Proteomes" id="UP000642509">
    <property type="component" value="Unassembled WGS sequence"/>
</dbReference>
<evidence type="ECO:0000256" key="10">
    <source>
        <dbReference type="SAM" id="MobiDB-lite"/>
    </source>
</evidence>
<dbReference type="EMBL" id="BMLQ01000002">
    <property type="protein sequence ID" value="GGO42571.1"/>
    <property type="molecule type" value="Genomic_DNA"/>
</dbReference>
<evidence type="ECO:0000256" key="2">
    <source>
        <dbReference type="ARBA" id="ARBA00009881"/>
    </source>
</evidence>
<dbReference type="InterPro" id="IPR004136">
    <property type="entry name" value="NMO"/>
</dbReference>
<evidence type="ECO:0000256" key="6">
    <source>
        <dbReference type="ARBA" id="ARBA00023002"/>
    </source>
</evidence>
<feature type="region of interest" description="Disordered" evidence="10">
    <location>
        <begin position="1"/>
        <end position="29"/>
    </location>
</feature>
<keyword evidence="4" id="KW-0285">Flavoprotein</keyword>
<evidence type="ECO:0000256" key="3">
    <source>
        <dbReference type="ARBA" id="ARBA00022575"/>
    </source>
</evidence>
<accession>A0ABQ2LSB0</accession>
<evidence type="ECO:0000313" key="12">
    <source>
        <dbReference type="Proteomes" id="UP000642509"/>
    </source>
</evidence>
<dbReference type="PANTHER" id="PTHR42747:SF3">
    <property type="entry name" value="NITRONATE MONOOXYGENASE-RELATED"/>
    <property type="match status" value="1"/>
</dbReference>
<evidence type="ECO:0000256" key="1">
    <source>
        <dbReference type="ARBA" id="ARBA00001917"/>
    </source>
</evidence>
<evidence type="ECO:0000256" key="7">
    <source>
        <dbReference type="ARBA" id="ARBA00023033"/>
    </source>
</evidence>
<dbReference type="Pfam" id="PF03060">
    <property type="entry name" value="NMO"/>
    <property type="match status" value="1"/>
</dbReference>
<gene>
    <name evidence="11" type="ORF">GCM10010977_08710</name>
</gene>
<keyword evidence="5" id="KW-0288">FMN</keyword>
<organism evidence="11 12">
    <name type="scientific">Citricoccus zhacaiensis</name>
    <dbReference type="NCBI Taxonomy" id="489142"/>
    <lineage>
        <taxon>Bacteria</taxon>
        <taxon>Bacillati</taxon>
        <taxon>Actinomycetota</taxon>
        <taxon>Actinomycetes</taxon>
        <taxon>Micrococcales</taxon>
        <taxon>Micrococcaceae</taxon>
        <taxon>Citricoccus</taxon>
    </lineage>
</organism>
<keyword evidence="3" id="KW-0216">Detoxification</keyword>
<dbReference type="RefSeq" id="WP_188804566.1">
    <property type="nucleotide sequence ID" value="NZ_BAAAOU010000001.1"/>
</dbReference>
<proteinExistence type="inferred from homology"/>
<evidence type="ECO:0000256" key="8">
    <source>
        <dbReference type="ARBA" id="ARBA00031155"/>
    </source>
</evidence>
<dbReference type="InterPro" id="IPR013785">
    <property type="entry name" value="Aldolase_TIM"/>
</dbReference>
<dbReference type="Gene3D" id="3.20.20.70">
    <property type="entry name" value="Aldolase class I"/>
    <property type="match status" value="1"/>
</dbReference>
<evidence type="ECO:0000256" key="4">
    <source>
        <dbReference type="ARBA" id="ARBA00022630"/>
    </source>
</evidence>
<dbReference type="PANTHER" id="PTHR42747">
    <property type="entry name" value="NITRONATE MONOOXYGENASE-RELATED"/>
    <property type="match status" value="1"/>
</dbReference>
<comment type="caution">
    <text evidence="11">The sequence shown here is derived from an EMBL/GenBank/DDBJ whole genome shotgun (WGS) entry which is preliminary data.</text>
</comment>
<protein>
    <recommendedName>
        <fullName evidence="8">Propionate 3-nitronate monooxygenase</fullName>
    </recommendedName>
</protein>